<evidence type="ECO:0000313" key="1">
    <source>
        <dbReference type="EMBL" id="KAI3675006.1"/>
    </source>
</evidence>
<protein>
    <submittedName>
        <fullName evidence="1">Uncharacterized protein</fullName>
    </submittedName>
</protein>
<evidence type="ECO:0000313" key="2">
    <source>
        <dbReference type="Proteomes" id="UP001056120"/>
    </source>
</evidence>
<organism evidence="1 2">
    <name type="scientific">Smallanthus sonchifolius</name>
    <dbReference type="NCBI Taxonomy" id="185202"/>
    <lineage>
        <taxon>Eukaryota</taxon>
        <taxon>Viridiplantae</taxon>
        <taxon>Streptophyta</taxon>
        <taxon>Embryophyta</taxon>
        <taxon>Tracheophyta</taxon>
        <taxon>Spermatophyta</taxon>
        <taxon>Magnoliopsida</taxon>
        <taxon>eudicotyledons</taxon>
        <taxon>Gunneridae</taxon>
        <taxon>Pentapetalae</taxon>
        <taxon>asterids</taxon>
        <taxon>campanulids</taxon>
        <taxon>Asterales</taxon>
        <taxon>Asteraceae</taxon>
        <taxon>Asteroideae</taxon>
        <taxon>Heliantheae alliance</taxon>
        <taxon>Millerieae</taxon>
        <taxon>Smallanthus</taxon>
    </lineage>
</organism>
<dbReference type="Proteomes" id="UP001056120">
    <property type="component" value="Linkage Group LG29"/>
</dbReference>
<reference evidence="1 2" key="2">
    <citation type="journal article" date="2022" name="Mol. Ecol. Resour.">
        <title>The genomes of chicory, endive, great burdock and yacon provide insights into Asteraceae paleo-polyploidization history and plant inulin production.</title>
        <authorList>
            <person name="Fan W."/>
            <person name="Wang S."/>
            <person name="Wang H."/>
            <person name="Wang A."/>
            <person name="Jiang F."/>
            <person name="Liu H."/>
            <person name="Zhao H."/>
            <person name="Xu D."/>
            <person name="Zhang Y."/>
        </authorList>
    </citation>
    <scope>NUCLEOTIDE SEQUENCE [LARGE SCALE GENOMIC DNA]</scope>
    <source>
        <strain evidence="2">cv. Yunnan</strain>
        <tissue evidence="1">Leaves</tissue>
    </source>
</reference>
<name>A0ACB8XV81_9ASTR</name>
<gene>
    <name evidence="1" type="ORF">L1987_84586</name>
</gene>
<sequence length="261" mass="29825">MLETDNMLRLNVLVMGLPILWMDFWYWDINRVIRVERAWLETLSAMKILSLFTYFLFFSYYLSVGGLFNFWAGLESVRLSHVYTISSVESSSCKVGTNKCYCGVGWGMGWNRYSLGLLDIPRNMLQLWSCWWAAIYGVKCGLPPKFRPLLFVSLDSHSPISGWIFWPNNLVRMGPEGPTGGWCWAVQFVAEIEGPRLGPRGVTLSRPSSGDSPRVLVRLHFHPFLFKWGVDNIQHVGWKCGLGACSETHLSFVRGNAPIWM</sequence>
<comment type="caution">
    <text evidence="1">The sequence shown here is derived from an EMBL/GenBank/DDBJ whole genome shotgun (WGS) entry which is preliminary data.</text>
</comment>
<keyword evidence="2" id="KW-1185">Reference proteome</keyword>
<reference evidence="2" key="1">
    <citation type="journal article" date="2022" name="Mol. Ecol. Resour.">
        <title>The genomes of chicory, endive, great burdock and yacon provide insights into Asteraceae palaeo-polyploidization history and plant inulin production.</title>
        <authorList>
            <person name="Fan W."/>
            <person name="Wang S."/>
            <person name="Wang H."/>
            <person name="Wang A."/>
            <person name="Jiang F."/>
            <person name="Liu H."/>
            <person name="Zhao H."/>
            <person name="Xu D."/>
            <person name="Zhang Y."/>
        </authorList>
    </citation>
    <scope>NUCLEOTIDE SEQUENCE [LARGE SCALE GENOMIC DNA]</scope>
    <source>
        <strain evidence="2">cv. Yunnan</strain>
    </source>
</reference>
<dbReference type="EMBL" id="CM042046">
    <property type="protein sequence ID" value="KAI3675006.1"/>
    <property type="molecule type" value="Genomic_DNA"/>
</dbReference>
<proteinExistence type="predicted"/>
<accession>A0ACB8XV81</accession>